<dbReference type="RefSeq" id="WP_345257148.1">
    <property type="nucleotide sequence ID" value="NZ_BAABGY010000011.1"/>
</dbReference>
<proteinExistence type="predicted"/>
<organism evidence="1 2">
    <name type="scientific">Flaviaesturariibacter amylovorans</name>
    <dbReference type="NCBI Taxonomy" id="1084520"/>
    <lineage>
        <taxon>Bacteria</taxon>
        <taxon>Pseudomonadati</taxon>
        <taxon>Bacteroidota</taxon>
        <taxon>Chitinophagia</taxon>
        <taxon>Chitinophagales</taxon>
        <taxon>Chitinophagaceae</taxon>
        <taxon>Flaviaestuariibacter</taxon>
    </lineage>
</organism>
<evidence type="ECO:0008006" key="3">
    <source>
        <dbReference type="Google" id="ProtNLM"/>
    </source>
</evidence>
<dbReference type="Gene3D" id="3.90.1150.30">
    <property type="match status" value="1"/>
</dbReference>
<name>A0ABP8HFU5_9BACT</name>
<dbReference type="Pfam" id="PF04237">
    <property type="entry name" value="YjbR"/>
    <property type="match status" value="1"/>
</dbReference>
<keyword evidence="2" id="KW-1185">Reference proteome</keyword>
<dbReference type="InterPro" id="IPR038056">
    <property type="entry name" value="YjbR-like_sf"/>
</dbReference>
<protein>
    <recommendedName>
        <fullName evidence="3">MmcQ/YjbR family DNA-binding protein</fullName>
    </recommendedName>
</protein>
<dbReference type="InterPro" id="IPR058532">
    <property type="entry name" value="YjbR/MT2646/Rv2570-like"/>
</dbReference>
<evidence type="ECO:0000313" key="1">
    <source>
        <dbReference type="EMBL" id="GAA4338794.1"/>
    </source>
</evidence>
<sequence length="109" mass="12149">MTPDDFRRMALALPGSTEEPHQEKTSFRVHGKIYATMVPEAGRVTIKLPREEQDIFCLHDPAAMFPVPNAWGRQGWTHALLDRVHPELLSGALECAHAAITPPAKKRKG</sequence>
<accession>A0ABP8HFU5</accession>
<comment type="caution">
    <text evidence="1">The sequence shown here is derived from an EMBL/GenBank/DDBJ whole genome shotgun (WGS) entry which is preliminary data.</text>
</comment>
<reference evidence="2" key="1">
    <citation type="journal article" date="2019" name="Int. J. Syst. Evol. Microbiol.">
        <title>The Global Catalogue of Microorganisms (GCM) 10K type strain sequencing project: providing services to taxonomists for standard genome sequencing and annotation.</title>
        <authorList>
            <consortium name="The Broad Institute Genomics Platform"/>
            <consortium name="The Broad Institute Genome Sequencing Center for Infectious Disease"/>
            <person name="Wu L."/>
            <person name="Ma J."/>
        </authorList>
    </citation>
    <scope>NUCLEOTIDE SEQUENCE [LARGE SCALE GENOMIC DNA]</scope>
    <source>
        <strain evidence="2">JCM 17919</strain>
    </source>
</reference>
<dbReference type="SUPFAM" id="SSF142906">
    <property type="entry name" value="YjbR-like"/>
    <property type="match status" value="1"/>
</dbReference>
<evidence type="ECO:0000313" key="2">
    <source>
        <dbReference type="Proteomes" id="UP001501725"/>
    </source>
</evidence>
<dbReference type="Proteomes" id="UP001501725">
    <property type="component" value="Unassembled WGS sequence"/>
</dbReference>
<dbReference type="EMBL" id="BAABGY010000011">
    <property type="protein sequence ID" value="GAA4338794.1"/>
    <property type="molecule type" value="Genomic_DNA"/>
</dbReference>
<gene>
    <name evidence="1" type="ORF">GCM10023184_35460</name>
</gene>